<keyword evidence="1" id="KW-1133">Transmembrane helix</keyword>
<feature type="transmembrane region" description="Helical" evidence="1">
    <location>
        <begin position="39"/>
        <end position="62"/>
    </location>
</feature>
<keyword evidence="1" id="KW-0812">Transmembrane</keyword>
<dbReference type="Proteomes" id="UP001234989">
    <property type="component" value="Chromosome 8"/>
</dbReference>
<keyword evidence="1" id="KW-0472">Membrane</keyword>
<name>A0AAF0ZLH6_SOLVR</name>
<protein>
    <submittedName>
        <fullName evidence="2">Uncharacterized protein</fullName>
    </submittedName>
</protein>
<dbReference type="PANTHER" id="PTHR38384">
    <property type="entry name" value="MEMBRANE LIPOPROTEIN-RELATED"/>
    <property type="match status" value="1"/>
</dbReference>
<dbReference type="AlphaFoldDB" id="A0AAF0ZLH6"/>
<dbReference type="PANTHER" id="PTHR38384:SF2">
    <property type="entry name" value="MEMBRANE LIPOPROTEIN"/>
    <property type="match status" value="1"/>
</dbReference>
<evidence type="ECO:0000256" key="1">
    <source>
        <dbReference type="SAM" id="Phobius"/>
    </source>
</evidence>
<organism evidence="2 3">
    <name type="scientific">Solanum verrucosum</name>
    <dbReference type="NCBI Taxonomy" id="315347"/>
    <lineage>
        <taxon>Eukaryota</taxon>
        <taxon>Viridiplantae</taxon>
        <taxon>Streptophyta</taxon>
        <taxon>Embryophyta</taxon>
        <taxon>Tracheophyta</taxon>
        <taxon>Spermatophyta</taxon>
        <taxon>Magnoliopsida</taxon>
        <taxon>eudicotyledons</taxon>
        <taxon>Gunneridae</taxon>
        <taxon>Pentapetalae</taxon>
        <taxon>asterids</taxon>
        <taxon>lamiids</taxon>
        <taxon>Solanales</taxon>
        <taxon>Solanaceae</taxon>
        <taxon>Solanoideae</taxon>
        <taxon>Solaneae</taxon>
        <taxon>Solanum</taxon>
    </lineage>
</organism>
<gene>
    <name evidence="2" type="ORF">MTR67_036842</name>
</gene>
<dbReference type="EMBL" id="CP133619">
    <property type="protein sequence ID" value="WMV43457.1"/>
    <property type="molecule type" value="Genomic_DNA"/>
</dbReference>
<evidence type="ECO:0000313" key="2">
    <source>
        <dbReference type="EMBL" id="WMV43457.1"/>
    </source>
</evidence>
<evidence type="ECO:0000313" key="3">
    <source>
        <dbReference type="Proteomes" id="UP001234989"/>
    </source>
</evidence>
<accession>A0AAF0ZLH6</accession>
<proteinExistence type="predicted"/>
<reference evidence="2" key="1">
    <citation type="submission" date="2023-08" db="EMBL/GenBank/DDBJ databases">
        <title>A de novo genome assembly of Solanum verrucosum Schlechtendal, a Mexican diploid species geographically isolated from the other diploid A-genome species in potato relatives.</title>
        <authorList>
            <person name="Hosaka K."/>
        </authorList>
    </citation>
    <scope>NUCLEOTIDE SEQUENCE</scope>
    <source>
        <tissue evidence="2">Young leaves</tissue>
    </source>
</reference>
<sequence>MQKGFTLLQTIAISGVFSAVSGWYGFMFGRESARKELGGLLRCILFIGFDCNVLEALAAQVLRKSKMMQLWTTVENDPSFLVEAEITEDSS</sequence>
<feature type="transmembrane region" description="Helical" evidence="1">
    <location>
        <begin position="7"/>
        <end position="27"/>
    </location>
</feature>
<keyword evidence="3" id="KW-1185">Reference proteome</keyword>